<dbReference type="GO" id="GO:0008083">
    <property type="term" value="F:growth factor activity"/>
    <property type="evidence" value="ECO:0007669"/>
    <property type="project" value="UniProtKB-KW"/>
</dbReference>
<dbReference type="SUPFAM" id="SSF57501">
    <property type="entry name" value="Cystine-knot cytokines"/>
    <property type="match status" value="1"/>
</dbReference>
<evidence type="ECO:0000256" key="10">
    <source>
        <dbReference type="ARBA" id="ARBA00023218"/>
    </source>
</evidence>
<evidence type="ECO:0000256" key="5">
    <source>
        <dbReference type="ARBA" id="ARBA00022685"/>
    </source>
</evidence>
<dbReference type="GO" id="GO:0005125">
    <property type="term" value="F:cytokine activity"/>
    <property type="evidence" value="ECO:0000318"/>
    <property type="project" value="GO_Central"/>
</dbReference>
<feature type="domain" description="TGF-beta family profile" evidence="14">
    <location>
        <begin position="271"/>
        <end position="399"/>
    </location>
</feature>
<evidence type="ECO:0000313" key="16">
    <source>
        <dbReference type="RefSeq" id="XP_018109080.1"/>
    </source>
</evidence>
<sequence length="401" mass="46275">MALLNLFFCLVFSSPLMAMPPVLQGRKSMSPDSILKDTSTDDGVRDFQGRKFPQFMMQLYQNIIRGRDKDLSNLEHPTLQESDTVQSFIAKSYITKGNHWTLFFDMSSISRSIELKLAELRICLPSFGKFHTVTVEIYHTKDGKEKLFMGSFKSKLSSALDADCKVFNLTILLENFLIRGKRLIKDEYIQAKGLHLRDLEKSVIEIRAENVDTLKQDRHHVSDFTAEKIILVVFAKEESHAKPDPPSLGKKLFPSKYGIDDNANKVNGFRRLRRNKKEKTQIHVSTVPPKPIEEIKPKCKKVDMFVDFQKIGWGSWIVYPKAYNAYRCESTCAVPQNETENATNHSYIKSLLPLSDMERKECPSCVPVKMMSMSMLYYENEDFILRHHEEMIVEECGFKDM</sequence>
<dbReference type="GO" id="GO:0007369">
    <property type="term" value="P:gastrulation"/>
    <property type="evidence" value="ECO:0007669"/>
    <property type="project" value="UniProtKB-KW"/>
</dbReference>
<keyword evidence="4" id="KW-0964">Secreted</keyword>
<accession>A0A1L8H2G3</accession>
<keyword evidence="6" id="KW-0732">Signal</keyword>
<dbReference type="Pfam" id="PF00019">
    <property type="entry name" value="TGF_beta"/>
    <property type="match status" value="1"/>
</dbReference>
<dbReference type="AlphaFoldDB" id="A0A1L8H2G3"/>
<evidence type="ECO:0000256" key="6">
    <source>
        <dbReference type="ARBA" id="ARBA00022729"/>
    </source>
</evidence>
<evidence type="ECO:0000259" key="14">
    <source>
        <dbReference type="PROSITE" id="PS51362"/>
    </source>
</evidence>
<dbReference type="PROSITE" id="PS51362">
    <property type="entry name" value="TGF_BETA_2"/>
    <property type="match status" value="1"/>
</dbReference>
<dbReference type="KEGG" id="xla:108711649"/>
<dbReference type="PaxDb" id="8355-A0A1L8H2G3"/>
<evidence type="ECO:0000256" key="9">
    <source>
        <dbReference type="ARBA" id="ARBA00023180"/>
    </source>
</evidence>
<dbReference type="InterPro" id="IPR001111">
    <property type="entry name" value="TGF-b_propeptide"/>
</dbReference>
<dbReference type="OMA" id="KEKTRMD"/>
<keyword evidence="3" id="KW-0217">Developmental protein</keyword>
<evidence type="ECO:0000256" key="7">
    <source>
        <dbReference type="ARBA" id="ARBA00023030"/>
    </source>
</evidence>
<dbReference type="GO" id="GO:0007178">
    <property type="term" value="P:cell surface receptor protein serine/threonine kinase signaling pathway"/>
    <property type="evidence" value="ECO:0000318"/>
    <property type="project" value="GO_Central"/>
</dbReference>
<keyword evidence="5" id="KW-0165">Cleavage on pair of basic residues</keyword>
<dbReference type="FunFam" id="2.10.90.10:FF:000026">
    <property type="entry name" value="Nodal homolog 3-A"/>
    <property type="match status" value="1"/>
</dbReference>
<evidence type="ECO:0000313" key="15">
    <source>
        <dbReference type="Proteomes" id="UP000186698"/>
    </source>
</evidence>
<organism evidence="15 16">
    <name type="scientific">Xenopus laevis</name>
    <name type="common">African clawed frog</name>
    <dbReference type="NCBI Taxonomy" id="8355"/>
    <lineage>
        <taxon>Eukaryota</taxon>
        <taxon>Metazoa</taxon>
        <taxon>Chordata</taxon>
        <taxon>Craniata</taxon>
        <taxon>Vertebrata</taxon>
        <taxon>Euteleostomi</taxon>
        <taxon>Amphibia</taxon>
        <taxon>Batrachia</taxon>
        <taxon>Anura</taxon>
        <taxon>Pipoidea</taxon>
        <taxon>Pipidae</taxon>
        <taxon>Xenopodinae</taxon>
        <taxon>Xenopus</taxon>
        <taxon>Xenopus</taxon>
    </lineage>
</organism>
<evidence type="ECO:0000256" key="3">
    <source>
        <dbReference type="ARBA" id="ARBA00022473"/>
    </source>
</evidence>
<proteinExistence type="inferred from homology"/>
<dbReference type="SMART" id="SM00204">
    <property type="entry name" value="TGFB"/>
    <property type="match status" value="1"/>
</dbReference>
<dbReference type="PANTHER" id="PTHR11848">
    <property type="entry name" value="TGF-BETA FAMILY"/>
    <property type="match status" value="1"/>
</dbReference>
<evidence type="ECO:0000256" key="11">
    <source>
        <dbReference type="ARBA" id="ARBA00049575"/>
    </source>
</evidence>
<evidence type="ECO:0000256" key="12">
    <source>
        <dbReference type="ARBA" id="ARBA00049717"/>
    </source>
</evidence>
<dbReference type="CTD" id="108711649"/>
<evidence type="ECO:0000256" key="1">
    <source>
        <dbReference type="ARBA" id="ARBA00004613"/>
    </source>
</evidence>
<dbReference type="InterPro" id="IPR015615">
    <property type="entry name" value="TGF-beta-rel"/>
</dbReference>
<keyword evidence="10" id="KW-0306">Gastrulation</keyword>
<name>A0A1L8H2G3_XENLA</name>
<reference evidence="16" key="1">
    <citation type="submission" date="2025-08" db="UniProtKB">
        <authorList>
            <consortium name="RefSeq"/>
        </authorList>
    </citation>
    <scope>IDENTIFICATION</scope>
    <source>
        <strain evidence="16">J_2021</strain>
        <tissue evidence="16">Erythrocytes</tissue>
    </source>
</reference>
<gene>
    <name evidence="16" type="primary">LOC108711649</name>
</gene>
<dbReference type="STRING" id="8355.A0A1L8H2G3"/>
<dbReference type="InterPro" id="IPR029034">
    <property type="entry name" value="Cystine-knot_cytokine"/>
</dbReference>
<keyword evidence="8" id="KW-1015">Disulfide bond</keyword>
<comment type="subcellular location">
    <subcellularLocation>
        <location evidence="1">Secreted</location>
    </subcellularLocation>
</comment>
<dbReference type="Gene3D" id="2.10.90.10">
    <property type="entry name" value="Cystine-knot cytokines"/>
    <property type="match status" value="1"/>
</dbReference>
<evidence type="ECO:0000256" key="2">
    <source>
        <dbReference type="ARBA" id="ARBA00006656"/>
    </source>
</evidence>
<protein>
    <submittedName>
        <fullName evidence="16">Nodal homolog 3-B-like</fullName>
    </submittedName>
</protein>
<keyword evidence="7 13" id="KW-0339">Growth factor</keyword>
<comment type="subunit">
    <text evidence="12">Monomer. The propeptide region interacts with bmp4 in a non-covalent manner.</text>
</comment>
<dbReference type="PANTHER" id="PTHR11848:SF295">
    <property type="entry name" value="NODAL HOMOLOG 3-C"/>
    <property type="match status" value="1"/>
</dbReference>
<dbReference type="InterPro" id="IPR001839">
    <property type="entry name" value="TGF-b_C"/>
</dbReference>
<comment type="function">
    <text evidence="11">Exhibits mesoderm-dorsalizing activity and neural-inducing activity, but lacks mesoderm-inducing activity. Regulates the expression of specific mesodermal and neural genes. Induces convergent extension movements at the embryonic midline by activating the fgf signaling pathway to induce t/bra expression in the organizer region. Acts with wnt11 to induce Spemann organizer cells and induce axis formation. The unprocessed protein antagonizes bmp-signaling.</text>
</comment>
<dbReference type="Pfam" id="PF00688">
    <property type="entry name" value="TGFb_propeptide"/>
    <property type="match status" value="1"/>
</dbReference>
<comment type="similarity">
    <text evidence="2 13">Belongs to the TGF-beta family.</text>
</comment>
<evidence type="ECO:0000256" key="4">
    <source>
        <dbReference type="ARBA" id="ARBA00022525"/>
    </source>
</evidence>
<dbReference type="OrthoDB" id="5949851at2759"/>
<dbReference type="Proteomes" id="UP000186698">
    <property type="component" value="Chromosome 3L"/>
</dbReference>
<dbReference type="RefSeq" id="XP_018109080.1">
    <property type="nucleotide sequence ID" value="XM_018253591.2"/>
</dbReference>
<dbReference type="GeneID" id="108711649"/>
<evidence type="ECO:0000256" key="13">
    <source>
        <dbReference type="RuleBase" id="RU000354"/>
    </source>
</evidence>
<evidence type="ECO:0000256" key="8">
    <source>
        <dbReference type="ARBA" id="ARBA00023157"/>
    </source>
</evidence>
<dbReference type="Bgee" id="108711649">
    <property type="expression patterns" value="Expressed in blastula and 1 other cell type or tissue"/>
</dbReference>
<keyword evidence="15" id="KW-1185">Reference proteome</keyword>
<dbReference type="GO" id="GO:0005615">
    <property type="term" value="C:extracellular space"/>
    <property type="evidence" value="ECO:0000318"/>
    <property type="project" value="GO_Central"/>
</dbReference>
<keyword evidence="9" id="KW-0325">Glycoprotein</keyword>